<dbReference type="Proteomes" id="UP000050469">
    <property type="component" value="Unassembled WGS sequence"/>
</dbReference>
<name>A0A0N8RRM5_PSEA0</name>
<dbReference type="EMBL" id="LJQO01000599">
    <property type="protein sequence ID" value="KPX54407.1"/>
    <property type="molecule type" value="Genomic_DNA"/>
</dbReference>
<evidence type="ECO:0008006" key="3">
    <source>
        <dbReference type="Google" id="ProtNLM"/>
    </source>
</evidence>
<proteinExistence type="predicted"/>
<organism evidence="1 2">
    <name type="scientific">Pseudomonas amygdali pv. photiniae</name>
    <dbReference type="NCBI Taxonomy" id="251724"/>
    <lineage>
        <taxon>Bacteria</taxon>
        <taxon>Pseudomonadati</taxon>
        <taxon>Pseudomonadota</taxon>
        <taxon>Gammaproteobacteria</taxon>
        <taxon>Pseudomonadales</taxon>
        <taxon>Pseudomonadaceae</taxon>
        <taxon>Pseudomonas</taxon>
        <taxon>Pseudomonas amygdali</taxon>
    </lineage>
</organism>
<dbReference type="PROSITE" id="PS51257">
    <property type="entry name" value="PROKAR_LIPOPROTEIN"/>
    <property type="match status" value="1"/>
</dbReference>
<protein>
    <recommendedName>
        <fullName evidence="3">Lipoprotein</fullName>
    </recommendedName>
</protein>
<accession>A0A0N8RRM5</accession>
<dbReference type="NCBIfam" id="NF033894">
    <property type="entry name" value="Eex_IncN"/>
    <property type="match status" value="1"/>
</dbReference>
<dbReference type="AlphaFoldDB" id="A0A0N8RRM5"/>
<gene>
    <name evidence="1" type="ORF">ALO53_200020</name>
</gene>
<evidence type="ECO:0000313" key="2">
    <source>
        <dbReference type="Proteomes" id="UP000050469"/>
    </source>
</evidence>
<reference evidence="1 2" key="1">
    <citation type="submission" date="2015-09" db="EMBL/GenBank/DDBJ databases">
        <title>Genome announcement of multiple Pseudomonas syringae strains.</title>
        <authorList>
            <person name="Thakur S."/>
            <person name="Wang P.W."/>
            <person name="Gong Y."/>
            <person name="Weir B.S."/>
            <person name="Guttman D.S."/>
        </authorList>
    </citation>
    <scope>NUCLEOTIDE SEQUENCE [LARGE SCALE GENOMIC DNA]</scope>
    <source>
        <strain evidence="1 2">ICMP7840</strain>
    </source>
</reference>
<dbReference type="InterPro" id="IPR047937">
    <property type="entry name" value="Eex_IncN-like"/>
</dbReference>
<evidence type="ECO:0000313" key="1">
    <source>
        <dbReference type="EMBL" id="KPX54407.1"/>
    </source>
</evidence>
<comment type="caution">
    <text evidence="1">The sequence shown here is derived from an EMBL/GenBank/DDBJ whole genome shotgun (WGS) entry which is preliminary data.</text>
</comment>
<sequence>MRKMIAVCCSWVIAVLSGCSEDAKNPQWYVDHPDVLEKVYAACKESGDATLNCQSAIQAHFQIQQLNAPIPGFDGMTRPEERAKIAPFKSYDITVLGGKRGVSKLEFPASLQGKSLNDLKNVRQILSESELTLAEESCDKIKDSGVQIPNDTGRNNKYRLKYACQFLELTPRENNFKP</sequence>
<dbReference type="PATRIC" id="fig|251724.3.peg.5671"/>
<dbReference type="RefSeq" id="WP_155517414.1">
    <property type="nucleotide sequence ID" value="NZ_LJQO01000599.1"/>
</dbReference>